<evidence type="ECO:0000256" key="1">
    <source>
        <dbReference type="ARBA" id="ARBA00004453"/>
    </source>
</evidence>
<accession>A0A1G9I3B4</accession>
<dbReference type="RefSeq" id="WP_089726204.1">
    <property type="nucleotide sequence ID" value="NZ_FNGI01000002.1"/>
</dbReference>
<dbReference type="Pfam" id="PF04245">
    <property type="entry name" value="NA37"/>
    <property type="match status" value="1"/>
</dbReference>
<evidence type="ECO:0000256" key="2">
    <source>
        <dbReference type="ARBA" id="ARBA00009035"/>
    </source>
</evidence>
<keyword evidence="3" id="KW-0963">Cytoplasm</keyword>
<proteinExistence type="inferred from homology"/>
<dbReference type="AlphaFoldDB" id="A0A1G9I3B4"/>
<dbReference type="NCBIfam" id="NF001557">
    <property type="entry name" value="PRK00378.1"/>
    <property type="match status" value="1"/>
</dbReference>
<dbReference type="GO" id="GO:0003727">
    <property type="term" value="F:single-stranded RNA binding"/>
    <property type="evidence" value="ECO:0007669"/>
    <property type="project" value="TreeGrafter"/>
</dbReference>
<keyword evidence="5" id="KW-1185">Reference proteome</keyword>
<sequence length="333" mass="37524">MPIQRSIVHLIDKQPDGQPAVLHARDSELAASQAMEDLLARLNDTYNAKPKVWGFFNNDSVTYPFSTWLGRYLDDGDFVAFSRQAADHLKTLMEGNNLSVGGHVLFAHYRQDESDYLAIALLHHSEGVGVTESLDVASTRQLDLAQLHLAARIDLSDWRSDAPSKQYISFTKGKGGKRIADYFRDFIGCEEGLDAPGETRTLLKAFSDYVESEDFAEEQAREKTDNLIDYANTQARAGQPITLDELSGLVDDERPKAFYDYIRNKDYGLAAEIPPDKRTLHQFRRLTGRAGGLSISFESHLLGSQVEYDETQDRLIIHQVPTSLRDQIKRRGE</sequence>
<dbReference type="EMBL" id="FNGI01000002">
    <property type="protein sequence ID" value="SDL19313.1"/>
    <property type="molecule type" value="Genomic_DNA"/>
</dbReference>
<dbReference type="OrthoDB" id="9131762at2"/>
<name>A0A1G9I3B4_9GAMM</name>
<dbReference type="Proteomes" id="UP000198654">
    <property type="component" value="Unassembled WGS sequence"/>
</dbReference>
<evidence type="ECO:0000313" key="5">
    <source>
        <dbReference type="Proteomes" id="UP000198654"/>
    </source>
</evidence>
<dbReference type="STRING" id="119000.SAMN05661010_01019"/>
<reference evidence="4 5" key="1">
    <citation type="submission" date="2016-10" db="EMBL/GenBank/DDBJ databases">
        <authorList>
            <person name="de Groot N.N."/>
        </authorList>
    </citation>
    <scope>NUCLEOTIDE SEQUENCE [LARGE SCALE GENOMIC DNA]</scope>
    <source>
        <strain evidence="4 5">DSM 14789</strain>
    </source>
</reference>
<comment type="similarity">
    <text evidence="2">Belongs to the YejK family.</text>
</comment>
<protein>
    <submittedName>
        <fullName evidence="4">Nucleoid-associated protein</fullName>
    </submittedName>
</protein>
<comment type="subcellular location">
    <subcellularLocation>
        <location evidence="1">Cytoplasm</location>
        <location evidence="1">Nucleoid</location>
    </subcellularLocation>
</comment>
<dbReference type="PANTHER" id="PTHR38772:SF1">
    <property type="entry name" value="NUCLEOID-ASSOCIATED PROTEIN YEJK"/>
    <property type="match status" value="1"/>
</dbReference>
<evidence type="ECO:0000313" key="4">
    <source>
        <dbReference type="EMBL" id="SDL19313.1"/>
    </source>
</evidence>
<gene>
    <name evidence="4" type="ORF">SAMN05661010_01019</name>
</gene>
<dbReference type="InterPro" id="IPR007358">
    <property type="entry name" value="Nucleoid_associated_NdpA"/>
</dbReference>
<evidence type="ECO:0000256" key="3">
    <source>
        <dbReference type="ARBA" id="ARBA00022490"/>
    </source>
</evidence>
<dbReference type="GO" id="GO:0043590">
    <property type="term" value="C:bacterial nucleoid"/>
    <property type="evidence" value="ECO:0007669"/>
    <property type="project" value="TreeGrafter"/>
</dbReference>
<dbReference type="GO" id="GO:0003690">
    <property type="term" value="F:double-stranded DNA binding"/>
    <property type="evidence" value="ECO:0007669"/>
    <property type="project" value="TreeGrafter"/>
</dbReference>
<dbReference type="PANTHER" id="PTHR38772">
    <property type="match status" value="1"/>
</dbReference>
<organism evidence="4 5">
    <name type="scientific">Modicisalibacter muralis</name>
    <dbReference type="NCBI Taxonomy" id="119000"/>
    <lineage>
        <taxon>Bacteria</taxon>
        <taxon>Pseudomonadati</taxon>
        <taxon>Pseudomonadota</taxon>
        <taxon>Gammaproteobacteria</taxon>
        <taxon>Oceanospirillales</taxon>
        <taxon>Halomonadaceae</taxon>
        <taxon>Modicisalibacter</taxon>
    </lineage>
</organism>